<dbReference type="OMA" id="CSSYEAH"/>
<keyword evidence="3 9" id="KW-1133">Transmembrane helix</keyword>
<evidence type="ECO:0000256" key="3">
    <source>
        <dbReference type="ARBA" id="ARBA00022989"/>
    </source>
</evidence>
<feature type="compositionally biased region" description="Basic and acidic residues" evidence="8">
    <location>
        <begin position="95"/>
        <end position="105"/>
    </location>
</feature>
<keyword evidence="6 9" id="KW-0472">Membrane</keyword>
<feature type="coiled-coil region" evidence="7">
    <location>
        <begin position="581"/>
        <end position="608"/>
    </location>
</feature>
<name>A0A087TBK3_STEMI</name>
<evidence type="ECO:0000256" key="8">
    <source>
        <dbReference type="SAM" id="MobiDB-lite"/>
    </source>
</evidence>
<feature type="non-terminal residue" evidence="10">
    <location>
        <position position="695"/>
    </location>
</feature>
<dbReference type="STRING" id="407821.A0A087TBK3"/>
<evidence type="ECO:0000256" key="2">
    <source>
        <dbReference type="ARBA" id="ARBA00022692"/>
    </source>
</evidence>
<evidence type="ECO:0000256" key="1">
    <source>
        <dbReference type="ARBA" id="ARBA00004409"/>
    </source>
</evidence>
<evidence type="ECO:0000256" key="6">
    <source>
        <dbReference type="ARBA" id="ARBA00023136"/>
    </source>
</evidence>
<feature type="region of interest" description="Disordered" evidence="8">
    <location>
        <begin position="72"/>
        <end position="204"/>
    </location>
</feature>
<dbReference type="GO" id="GO:0031985">
    <property type="term" value="C:Golgi cisterna"/>
    <property type="evidence" value="ECO:0007669"/>
    <property type="project" value="TreeGrafter"/>
</dbReference>
<dbReference type="EMBL" id="KK114457">
    <property type="protein sequence ID" value="KFM62492.1"/>
    <property type="molecule type" value="Genomic_DNA"/>
</dbReference>
<keyword evidence="5 7" id="KW-0175">Coiled coil</keyword>
<evidence type="ECO:0000256" key="4">
    <source>
        <dbReference type="ARBA" id="ARBA00023034"/>
    </source>
</evidence>
<evidence type="ECO:0000313" key="10">
    <source>
        <dbReference type="EMBL" id="KFM62492.1"/>
    </source>
</evidence>
<reference evidence="10 11" key="1">
    <citation type="submission" date="2013-11" db="EMBL/GenBank/DDBJ databases">
        <title>Genome sequencing of Stegodyphus mimosarum.</title>
        <authorList>
            <person name="Bechsgaard J."/>
        </authorList>
    </citation>
    <scope>NUCLEOTIDE SEQUENCE [LARGE SCALE GENOMIC DNA]</scope>
</reference>
<proteinExistence type="predicted"/>
<gene>
    <name evidence="10" type="ORF">X975_21245</name>
</gene>
<accession>A0A087TBK3</accession>
<dbReference type="AlphaFoldDB" id="A0A087TBK3"/>
<evidence type="ECO:0000256" key="9">
    <source>
        <dbReference type="SAM" id="Phobius"/>
    </source>
</evidence>
<keyword evidence="4" id="KW-0333">Golgi apparatus</keyword>
<feature type="region of interest" description="Disordered" evidence="8">
    <location>
        <begin position="28"/>
        <end position="51"/>
    </location>
</feature>
<protein>
    <submittedName>
        <fullName evidence="10">Golgin subfamily A member 5</fullName>
    </submittedName>
</protein>
<evidence type="ECO:0000313" key="11">
    <source>
        <dbReference type="Proteomes" id="UP000054359"/>
    </source>
</evidence>
<dbReference type="PANTHER" id="PTHR13815:SF7">
    <property type="entry name" value="GOLGIN SUBFAMILY A MEMBER 5"/>
    <property type="match status" value="1"/>
</dbReference>
<feature type="compositionally biased region" description="Polar residues" evidence="8">
    <location>
        <begin position="28"/>
        <end position="40"/>
    </location>
</feature>
<dbReference type="Pfam" id="PF09787">
    <property type="entry name" value="Golgin_A5"/>
    <property type="match status" value="1"/>
</dbReference>
<dbReference type="OrthoDB" id="248903at2759"/>
<evidence type="ECO:0000256" key="5">
    <source>
        <dbReference type="ARBA" id="ARBA00023054"/>
    </source>
</evidence>
<comment type="subcellular location">
    <subcellularLocation>
        <location evidence="1">Golgi apparatus membrane</location>
        <topology evidence="1">Single-pass type IV membrane protein</topology>
    </subcellularLocation>
</comment>
<dbReference type="PANTHER" id="PTHR13815">
    <property type="entry name" value="GOLGIN-84"/>
    <property type="match status" value="1"/>
</dbReference>
<keyword evidence="11" id="KW-1185">Reference proteome</keyword>
<feature type="compositionally biased region" description="Acidic residues" evidence="8">
    <location>
        <begin position="147"/>
        <end position="159"/>
    </location>
</feature>
<feature type="coiled-coil region" evidence="7">
    <location>
        <begin position="216"/>
        <end position="549"/>
    </location>
</feature>
<dbReference type="GO" id="GO:0007030">
    <property type="term" value="P:Golgi organization"/>
    <property type="evidence" value="ECO:0007669"/>
    <property type="project" value="InterPro"/>
</dbReference>
<dbReference type="Proteomes" id="UP000054359">
    <property type="component" value="Unassembled WGS sequence"/>
</dbReference>
<dbReference type="GO" id="GO:0000301">
    <property type="term" value="P:retrograde transport, vesicle recycling within Golgi"/>
    <property type="evidence" value="ECO:0007669"/>
    <property type="project" value="TreeGrafter"/>
</dbReference>
<dbReference type="InterPro" id="IPR019177">
    <property type="entry name" value="Golgin_subfamily_A_member_5"/>
</dbReference>
<dbReference type="GO" id="GO:0000139">
    <property type="term" value="C:Golgi membrane"/>
    <property type="evidence" value="ECO:0007669"/>
    <property type="project" value="UniProtKB-SubCell"/>
</dbReference>
<feature type="transmembrane region" description="Helical" evidence="9">
    <location>
        <begin position="670"/>
        <end position="690"/>
    </location>
</feature>
<keyword evidence="2 9" id="KW-0812">Transmembrane</keyword>
<evidence type="ECO:0000256" key="7">
    <source>
        <dbReference type="SAM" id="Coils"/>
    </source>
</evidence>
<sequence>MSWFTEIAGKAEDLLNKVDQTAATALQNKSKSAYKSSGHVSSHGHPFDTNFEQTYSGANAYIGTERSLQQTSVISNKSSDRKLSYSPTSSVTNRKKAESDDEKLLRFLNETEPSSAQKKKKEITKVKKNADNTSVPAETANVKESTVEEEACQNEETGPEIESANIKESISEPIKCTENTENNKEKSTSELSSLPSKSSKMMELPESGTMPITEELLLVQKRAEHAEAEMKRMTKRLDHWNSQISGNDKLVRELREKERDMISALDAKDSQLAILKVRLQEADQELQAKRNIIESLRTENERIIKEHAENAAFQNKTIEILQGQSQQAESELNKTREAFLQSQTEHMQQMSKMEEEHKHLVESYSSLQKKWNEVNEKNKELLSQLKTANGNLEMIQQEYNDYKQKAQRILQSKEKLISSIKEGHLELDSIEKNEAASALLNAEVESIKQERDFFREELRRANELVETYRSEIQEMEKISQNDLASAQEQCRILKEQLEMEKMQNEETHLLNSQLKEEMQFLREDLTRAKSNFQSRLQDREIEIEKLRRQLTAKSLSSVSQDELESRLHALTENLIQKQTLVEALSTEKNSLVLQLERLEQQLRDAQNFGMQQHAFVGINNNETELKTKAMFLENSFDSPLTRKVKRVYGSIDSFSIRLGVFFRRYPMTRVFIIIYMLLLHLWVMIVLLTYEPEIH</sequence>
<feature type="compositionally biased region" description="Low complexity" evidence="8">
    <location>
        <begin position="189"/>
        <end position="204"/>
    </location>
</feature>
<organism evidence="10 11">
    <name type="scientific">Stegodyphus mimosarum</name>
    <name type="common">African social velvet spider</name>
    <dbReference type="NCBI Taxonomy" id="407821"/>
    <lineage>
        <taxon>Eukaryota</taxon>
        <taxon>Metazoa</taxon>
        <taxon>Ecdysozoa</taxon>
        <taxon>Arthropoda</taxon>
        <taxon>Chelicerata</taxon>
        <taxon>Arachnida</taxon>
        <taxon>Araneae</taxon>
        <taxon>Araneomorphae</taxon>
        <taxon>Entelegynae</taxon>
        <taxon>Eresoidea</taxon>
        <taxon>Eresidae</taxon>
        <taxon>Stegodyphus</taxon>
    </lineage>
</organism>